<dbReference type="PANTHER" id="PTHR10924">
    <property type="entry name" value="MAJOR FACILITATOR SUPERFAMILY PROTEIN-RELATED"/>
    <property type="match status" value="1"/>
</dbReference>
<dbReference type="Pfam" id="PF07690">
    <property type="entry name" value="MFS_1"/>
    <property type="match status" value="1"/>
</dbReference>
<evidence type="ECO:0000256" key="3">
    <source>
        <dbReference type="ARBA" id="ARBA00022989"/>
    </source>
</evidence>
<dbReference type="AlphaFoldDB" id="A0AAE0NMX9"/>
<feature type="region of interest" description="Disordered" evidence="5">
    <location>
        <begin position="1"/>
        <end position="99"/>
    </location>
</feature>
<organism evidence="7 8">
    <name type="scientific">Lasiosphaeria ovina</name>
    <dbReference type="NCBI Taxonomy" id="92902"/>
    <lineage>
        <taxon>Eukaryota</taxon>
        <taxon>Fungi</taxon>
        <taxon>Dikarya</taxon>
        <taxon>Ascomycota</taxon>
        <taxon>Pezizomycotina</taxon>
        <taxon>Sordariomycetes</taxon>
        <taxon>Sordariomycetidae</taxon>
        <taxon>Sordariales</taxon>
        <taxon>Lasiosphaeriaceae</taxon>
        <taxon>Lasiosphaeria</taxon>
    </lineage>
</organism>
<dbReference type="InterPro" id="IPR049680">
    <property type="entry name" value="FLVCR1-2_SLC49-like"/>
</dbReference>
<reference evidence="7" key="1">
    <citation type="journal article" date="2023" name="Mol. Phylogenet. Evol.">
        <title>Genome-scale phylogeny and comparative genomics of the fungal order Sordariales.</title>
        <authorList>
            <person name="Hensen N."/>
            <person name="Bonometti L."/>
            <person name="Westerberg I."/>
            <person name="Brannstrom I.O."/>
            <person name="Guillou S."/>
            <person name="Cros-Aarteil S."/>
            <person name="Calhoun S."/>
            <person name="Haridas S."/>
            <person name="Kuo A."/>
            <person name="Mondo S."/>
            <person name="Pangilinan J."/>
            <person name="Riley R."/>
            <person name="LaButti K."/>
            <person name="Andreopoulos B."/>
            <person name="Lipzen A."/>
            <person name="Chen C."/>
            <person name="Yan M."/>
            <person name="Daum C."/>
            <person name="Ng V."/>
            <person name="Clum A."/>
            <person name="Steindorff A."/>
            <person name="Ohm R.A."/>
            <person name="Martin F."/>
            <person name="Silar P."/>
            <person name="Natvig D.O."/>
            <person name="Lalanne C."/>
            <person name="Gautier V."/>
            <person name="Ament-Velasquez S.L."/>
            <person name="Kruys A."/>
            <person name="Hutchinson M.I."/>
            <person name="Powell A.J."/>
            <person name="Barry K."/>
            <person name="Miller A.N."/>
            <person name="Grigoriev I.V."/>
            <person name="Debuchy R."/>
            <person name="Gladieux P."/>
            <person name="Hiltunen Thoren M."/>
            <person name="Johannesson H."/>
        </authorList>
    </citation>
    <scope>NUCLEOTIDE SEQUENCE</scope>
    <source>
        <strain evidence="7">CBS 958.72</strain>
    </source>
</reference>
<keyword evidence="3 6" id="KW-1133">Transmembrane helix</keyword>
<comment type="subcellular location">
    <subcellularLocation>
        <location evidence="1">Membrane</location>
        <topology evidence="1">Multi-pass membrane protein</topology>
    </subcellularLocation>
</comment>
<keyword evidence="4 6" id="KW-0472">Membrane</keyword>
<feature type="transmembrane region" description="Helical" evidence="6">
    <location>
        <begin position="496"/>
        <end position="517"/>
    </location>
</feature>
<dbReference type="PANTHER" id="PTHR10924:SF6">
    <property type="entry name" value="SOLUTE CARRIER FAMILY 49 MEMBER A3"/>
    <property type="match status" value="1"/>
</dbReference>
<gene>
    <name evidence="7" type="ORF">B0T24DRAFT_646355</name>
</gene>
<dbReference type="GO" id="GO:0022857">
    <property type="term" value="F:transmembrane transporter activity"/>
    <property type="evidence" value="ECO:0007669"/>
    <property type="project" value="InterPro"/>
</dbReference>
<feature type="transmembrane region" description="Helical" evidence="6">
    <location>
        <begin position="322"/>
        <end position="344"/>
    </location>
</feature>
<dbReference type="Gene3D" id="1.20.1250.20">
    <property type="entry name" value="MFS general substrate transporter like domains"/>
    <property type="match status" value="2"/>
</dbReference>
<feature type="transmembrane region" description="Helical" evidence="6">
    <location>
        <begin position="185"/>
        <end position="202"/>
    </location>
</feature>
<feature type="transmembrane region" description="Helical" evidence="6">
    <location>
        <begin position="460"/>
        <end position="481"/>
    </location>
</feature>
<protein>
    <submittedName>
        <fullName evidence="7">Major facilitator superfamily domain-containing protein</fullName>
    </submittedName>
</protein>
<feature type="transmembrane region" description="Helical" evidence="6">
    <location>
        <begin position="249"/>
        <end position="270"/>
    </location>
</feature>
<feature type="transmembrane region" description="Helical" evidence="6">
    <location>
        <begin position="398"/>
        <end position="415"/>
    </location>
</feature>
<feature type="transmembrane region" description="Helical" evidence="6">
    <location>
        <begin position="364"/>
        <end position="386"/>
    </location>
</feature>
<feature type="transmembrane region" description="Helical" evidence="6">
    <location>
        <begin position="427"/>
        <end position="448"/>
    </location>
</feature>
<accession>A0AAE0NMX9</accession>
<keyword evidence="2 6" id="KW-0812">Transmembrane</keyword>
<feature type="compositionally biased region" description="Acidic residues" evidence="5">
    <location>
        <begin position="44"/>
        <end position="53"/>
    </location>
</feature>
<keyword evidence="8" id="KW-1185">Reference proteome</keyword>
<dbReference type="InterPro" id="IPR036259">
    <property type="entry name" value="MFS_trans_sf"/>
</dbReference>
<reference evidence="7" key="2">
    <citation type="submission" date="2023-06" db="EMBL/GenBank/DDBJ databases">
        <authorList>
            <consortium name="Lawrence Berkeley National Laboratory"/>
            <person name="Haridas S."/>
            <person name="Hensen N."/>
            <person name="Bonometti L."/>
            <person name="Westerberg I."/>
            <person name="Brannstrom I.O."/>
            <person name="Guillou S."/>
            <person name="Cros-Aarteil S."/>
            <person name="Calhoun S."/>
            <person name="Kuo A."/>
            <person name="Mondo S."/>
            <person name="Pangilinan J."/>
            <person name="Riley R."/>
            <person name="Labutti K."/>
            <person name="Andreopoulos B."/>
            <person name="Lipzen A."/>
            <person name="Chen C."/>
            <person name="Yanf M."/>
            <person name="Daum C."/>
            <person name="Ng V."/>
            <person name="Clum A."/>
            <person name="Steindorff A."/>
            <person name="Ohm R."/>
            <person name="Martin F."/>
            <person name="Silar P."/>
            <person name="Natvig D."/>
            <person name="Lalanne C."/>
            <person name="Gautier V."/>
            <person name="Ament-Velasquez S.L."/>
            <person name="Kruys A."/>
            <person name="Hutchinson M.I."/>
            <person name="Powell A.J."/>
            <person name="Barry K."/>
            <person name="Miller A.N."/>
            <person name="Grigoriev I.V."/>
            <person name="Debuchy R."/>
            <person name="Gladieux P."/>
            <person name="Thoren M.H."/>
            <person name="Johannesson H."/>
        </authorList>
    </citation>
    <scope>NUCLEOTIDE SEQUENCE</scope>
    <source>
        <strain evidence="7">CBS 958.72</strain>
    </source>
</reference>
<proteinExistence type="predicted"/>
<feature type="transmembrane region" description="Helical" evidence="6">
    <location>
        <begin position="118"/>
        <end position="136"/>
    </location>
</feature>
<evidence type="ECO:0000256" key="5">
    <source>
        <dbReference type="SAM" id="MobiDB-lite"/>
    </source>
</evidence>
<evidence type="ECO:0000256" key="6">
    <source>
        <dbReference type="SAM" id="Phobius"/>
    </source>
</evidence>
<evidence type="ECO:0000313" key="8">
    <source>
        <dbReference type="Proteomes" id="UP001287356"/>
    </source>
</evidence>
<evidence type="ECO:0000256" key="2">
    <source>
        <dbReference type="ARBA" id="ARBA00022692"/>
    </source>
</evidence>
<dbReference type="GO" id="GO:0016020">
    <property type="term" value="C:membrane"/>
    <property type="evidence" value="ECO:0007669"/>
    <property type="project" value="UniProtKB-SubCell"/>
</dbReference>
<evidence type="ECO:0000313" key="7">
    <source>
        <dbReference type="EMBL" id="KAK3384438.1"/>
    </source>
</evidence>
<feature type="transmembrane region" description="Helical" evidence="6">
    <location>
        <begin position="276"/>
        <end position="301"/>
    </location>
</feature>
<evidence type="ECO:0000256" key="1">
    <source>
        <dbReference type="ARBA" id="ARBA00004141"/>
    </source>
</evidence>
<feature type="transmembrane region" description="Helical" evidence="6">
    <location>
        <begin position="208"/>
        <end position="228"/>
    </location>
</feature>
<evidence type="ECO:0000256" key="4">
    <source>
        <dbReference type="ARBA" id="ARBA00023136"/>
    </source>
</evidence>
<name>A0AAE0NMX9_9PEZI</name>
<dbReference type="Proteomes" id="UP001287356">
    <property type="component" value="Unassembled WGS sequence"/>
</dbReference>
<dbReference type="EMBL" id="JAULSN010000001">
    <property type="protein sequence ID" value="KAK3384438.1"/>
    <property type="molecule type" value="Genomic_DNA"/>
</dbReference>
<comment type="caution">
    <text evidence="7">The sequence shown here is derived from an EMBL/GenBank/DDBJ whole genome shotgun (WGS) entry which is preliminary data.</text>
</comment>
<sequence>MGGSISAPKGPGWQALKGDEDEVVVGGGGVVAERRVAAAASAGPDEDDEDDDTTSNKKKGRGSSDAVAVQHERGTSHHLMPYTDAVSPASAGGAPAGPASLDVGSATPEVFKVYKRRWFGLVQLTLLNIIASWDWLTFSPVSGHAAHYFGTDETTINWLSTAFMFSFVFITPLVIYVLHLGPKPSIVTAAALILAGNWIRYIGCRAGARFGLVMFGQILTGLAQPFVLAAPTRYSDLWFTNRGRVGATALTTLANPFGAALGQLIVPFWVNAPSDIPSMVLWVSLISTVSALPSFFIPAAPPTPVAPSAVTPKLGLGASARILFGQVEFWLLFVPFAVYVGFFNSVSSLLNQIMEPHGYSDEEAGIAGALLIVVGLVTSAVTSPIIDRTKAFLPAIRIAAPLIALSYLVFIWMPATRDAAGVAGPYVVLSVLGAASFSMVPVVIEYLVELTHPISPEVTSTIAWSGGQLLGGIFIVISGALKAGSGAAPPYDMHKALVFTAVVAMAVLPLPLCLGLFGRADKLRLRRVRSDELALARSREIV</sequence>
<feature type="compositionally biased region" description="Low complexity" evidence="5">
    <location>
        <begin position="87"/>
        <end position="99"/>
    </location>
</feature>
<dbReference type="SUPFAM" id="SSF103473">
    <property type="entry name" value="MFS general substrate transporter"/>
    <property type="match status" value="1"/>
</dbReference>
<feature type="transmembrane region" description="Helical" evidence="6">
    <location>
        <begin position="156"/>
        <end position="178"/>
    </location>
</feature>
<dbReference type="InterPro" id="IPR011701">
    <property type="entry name" value="MFS"/>
</dbReference>